<organism evidence="1 2">
    <name type="scientific">Coniosporium uncinatum</name>
    <dbReference type="NCBI Taxonomy" id="93489"/>
    <lineage>
        <taxon>Eukaryota</taxon>
        <taxon>Fungi</taxon>
        <taxon>Dikarya</taxon>
        <taxon>Ascomycota</taxon>
        <taxon>Pezizomycotina</taxon>
        <taxon>Dothideomycetes</taxon>
        <taxon>Dothideomycetes incertae sedis</taxon>
        <taxon>Coniosporium</taxon>
    </lineage>
</organism>
<dbReference type="Proteomes" id="UP001186974">
    <property type="component" value="Unassembled WGS sequence"/>
</dbReference>
<gene>
    <name evidence="1" type="ORF">LTS18_006099</name>
</gene>
<keyword evidence="2" id="KW-1185">Reference proteome</keyword>
<feature type="non-terminal residue" evidence="1">
    <location>
        <position position="1"/>
    </location>
</feature>
<reference evidence="1" key="1">
    <citation type="submission" date="2024-09" db="EMBL/GenBank/DDBJ databases">
        <title>Black Yeasts Isolated from many extreme environments.</title>
        <authorList>
            <person name="Coleine C."/>
            <person name="Stajich J.E."/>
            <person name="Selbmann L."/>
        </authorList>
    </citation>
    <scope>NUCLEOTIDE SEQUENCE</scope>
    <source>
        <strain evidence="1">CCFEE 5737</strain>
    </source>
</reference>
<proteinExistence type="predicted"/>
<accession>A0ACC3DQI3</accession>
<name>A0ACC3DQI3_9PEZI</name>
<dbReference type="EMBL" id="JAWDJW010001481">
    <property type="protein sequence ID" value="KAK3078963.1"/>
    <property type="molecule type" value="Genomic_DNA"/>
</dbReference>
<evidence type="ECO:0000313" key="1">
    <source>
        <dbReference type="EMBL" id="KAK3078963.1"/>
    </source>
</evidence>
<protein>
    <submittedName>
        <fullName evidence="1">Uncharacterized protein</fullName>
    </submittedName>
</protein>
<sequence length="121" mass="12942">KYQNAGVELSKLVFWNLVGGRAGFEDADTAADDSTTPKPVTAEDVGVSLVSGHSQAMMKIFLNGGQFEDAEEDEEVADAEIYGGEEGMTAVTKTKKTKIGPPSTVKKANSHMTFLMLELVD</sequence>
<comment type="caution">
    <text evidence="1">The sequence shown here is derived from an EMBL/GenBank/DDBJ whole genome shotgun (WGS) entry which is preliminary data.</text>
</comment>
<evidence type="ECO:0000313" key="2">
    <source>
        <dbReference type="Proteomes" id="UP001186974"/>
    </source>
</evidence>